<dbReference type="PROSITE" id="PS50977">
    <property type="entry name" value="HTH_TETR_2"/>
    <property type="match status" value="1"/>
</dbReference>
<evidence type="ECO:0000256" key="1">
    <source>
        <dbReference type="ARBA" id="ARBA00023125"/>
    </source>
</evidence>
<comment type="caution">
    <text evidence="4">The sequence shown here is derived from an EMBL/GenBank/DDBJ whole genome shotgun (WGS) entry which is preliminary data.</text>
</comment>
<evidence type="ECO:0000259" key="3">
    <source>
        <dbReference type="PROSITE" id="PS50977"/>
    </source>
</evidence>
<feature type="domain" description="HTH tetR-type" evidence="3">
    <location>
        <begin position="14"/>
        <end position="74"/>
    </location>
</feature>
<dbReference type="InterPro" id="IPR050109">
    <property type="entry name" value="HTH-type_TetR-like_transc_reg"/>
</dbReference>
<dbReference type="EMBL" id="JAZDUF010000007">
    <property type="protein sequence ID" value="MEE3852801.1"/>
    <property type="molecule type" value="Genomic_DNA"/>
</dbReference>
<organism evidence="4 5">
    <name type="scientific">Gordonia sesuvii</name>
    <dbReference type="NCBI Taxonomy" id="3116777"/>
    <lineage>
        <taxon>Bacteria</taxon>
        <taxon>Bacillati</taxon>
        <taxon>Actinomycetota</taxon>
        <taxon>Actinomycetes</taxon>
        <taxon>Mycobacteriales</taxon>
        <taxon>Gordoniaceae</taxon>
        <taxon>Gordonia</taxon>
    </lineage>
</organism>
<gene>
    <name evidence="4" type="ORF">VZC37_20850</name>
</gene>
<evidence type="ECO:0000313" key="5">
    <source>
        <dbReference type="Proteomes" id="UP001347146"/>
    </source>
</evidence>
<dbReference type="RefSeq" id="WP_330435338.1">
    <property type="nucleotide sequence ID" value="NZ_JAZDUF010000007.1"/>
</dbReference>
<dbReference type="Pfam" id="PF00440">
    <property type="entry name" value="TetR_N"/>
    <property type="match status" value="1"/>
</dbReference>
<reference evidence="4 5" key="1">
    <citation type="submission" date="2024-01" db="EMBL/GenBank/DDBJ databases">
        <title>Draft genome sequence of Gordonia sp. LSe1-13.</title>
        <authorList>
            <person name="Suphannarot A."/>
            <person name="Mingma R."/>
        </authorList>
    </citation>
    <scope>NUCLEOTIDE SEQUENCE [LARGE SCALE GENOMIC DNA]</scope>
    <source>
        <strain evidence="4 5">LSe1-13</strain>
    </source>
</reference>
<evidence type="ECO:0000313" key="4">
    <source>
        <dbReference type="EMBL" id="MEE3852801.1"/>
    </source>
</evidence>
<feature type="DNA-binding region" description="H-T-H motif" evidence="2">
    <location>
        <begin position="37"/>
        <end position="56"/>
    </location>
</feature>
<dbReference type="InterPro" id="IPR009057">
    <property type="entry name" value="Homeodomain-like_sf"/>
</dbReference>
<name>A0ABU7MJQ8_9ACTN</name>
<keyword evidence="1 2" id="KW-0238">DNA-binding</keyword>
<dbReference type="SUPFAM" id="SSF46689">
    <property type="entry name" value="Homeodomain-like"/>
    <property type="match status" value="1"/>
</dbReference>
<dbReference type="PANTHER" id="PTHR30055:SF187">
    <property type="entry name" value="TRANSCRIPTIONAL REGULATORY PROTEIN"/>
    <property type="match status" value="1"/>
</dbReference>
<protein>
    <submittedName>
        <fullName evidence="4">TetR/AcrR family transcriptional regulator</fullName>
    </submittedName>
</protein>
<dbReference type="PANTHER" id="PTHR30055">
    <property type="entry name" value="HTH-TYPE TRANSCRIPTIONAL REGULATOR RUTR"/>
    <property type="match status" value="1"/>
</dbReference>
<dbReference type="Gene3D" id="1.10.357.10">
    <property type="entry name" value="Tetracycline Repressor, domain 2"/>
    <property type="match status" value="1"/>
</dbReference>
<dbReference type="Proteomes" id="UP001347146">
    <property type="component" value="Unassembled WGS sequence"/>
</dbReference>
<accession>A0ABU7MJQ8</accession>
<evidence type="ECO:0000256" key="2">
    <source>
        <dbReference type="PROSITE-ProRule" id="PRU00335"/>
    </source>
</evidence>
<sequence length="203" mass="22398">MVPDTVTVSPDVGSPVRGRLLEAMATCVMERGYRDTTVADVVRVARTSRRSFYQEFDDKQACFVELLRSTNDAMIAAISENVDPDADWTVQIRQAVEAYVEVTEQNPEIAWSWIRELPALGESARRIQVDAMESLIAVLVPLTDTPRMRESGIAPMTHETAVMIWGGIRELAASAVEQKRSLYTIVEPMVGACIALVGANIGR</sequence>
<dbReference type="InterPro" id="IPR001647">
    <property type="entry name" value="HTH_TetR"/>
</dbReference>
<proteinExistence type="predicted"/>
<keyword evidence="5" id="KW-1185">Reference proteome</keyword>